<accession>A0ABV7YN13</accession>
<name>A0ABV7YN13_9ACTN</name>
<dbReference type="InterPro" id="IPR029021">
    <property type="entry name" value="Prot-tyrosine_phosphatase-like"/>
</dbReference>
<dbReference type="EMBL" id="JBHRZH010000048">
    <property type="protein sequence ID" value="MFC3766086.1"/>
    <property type="molecule type" value="Genomic_DNA"/>
</dbReference>
<evidence type="ECO:0000313" key="3">
    <source>
        <dbReference type="EMBL" id="MFC3766086.1"/>
    </source>
</evidence>
<keyword evidence="1" id="KW-0378">Hydrolase</keyword>
<sequence>MLTGAIALPDGTLVRGRGRRKPLPPGPLPEFGLYLGKPRGFEPAWPAEWIDWPDFRSPRDRAAASASIRSAYALARAGARVEVACGGGNGRTGTVLACMAVLAGQPAADAVGWVRQNYRRHAVETPGQRRFVLWFAASEADR</sequence>
<evidence type="ECO:0000259" key="2">
    <source>
        <dbReference type="PROSITE" id="PS50056"/>
    </source>
</evidence>
<dbReference type="InterPro" id="IPR057023">
    <property type="entry name" value="PTP-SAK"/>
</dbReference>
<proteinExistence type="predicted"/>
<dbReference type="SUPFAM" id="SSF52799">
    <property type="entry name" value="(Phosphotyrosine protein) phosphatases II"/>
    <property type="match status" value="1"/>
</dbReference>
<reference evidence="4" key="1">
    <citation type="journal article" date="2019" name="Int. J. Syst. Evol. Microbiol.">
        <title>The Global Catalogue of Microorganisms (GCM) 10K type strain sequencing project: providing services to taxonomists for standard genome sequencing and annotation.</title>
        <authorList>
            <consortium name="The Broad Institute Genomics Platform"/>
            <consortium name="The Broad Institute Genome Sequencing Center for Infectious Disease"/>
            <person name="Wu L."/>
            <person name="Ma J."/>
        </authorList>
    </citation>
    <scope>NUCLEOTIDE SEQUENCE [LARGE SCALE GENOMIC DNA]</scope>
    <source>
        <strain evidence="4">CGMCC 4.7241</strain>
    </source>
</reference>
<evidence type="ECO:0000256" key="1">
    <source>
        <dbReference type="ARBA" id="ARBA00022801"/>
    </source>
</evidence>
<dbReference type="Proteomes" id="UP001595699">
    <property type="component" value="Unassembled WGS sequence"/>
</dbReference>
<evidence type="ECO:0000313" key="4">
    <source>
        <dbReference type="Proteomes" id="UP001595699"/>
    </source>
</evidence>
<dbReference type="Pfam" id="PF22784">
    <property type="entry name" value="PTP-SAK"/>
    <property type="match status" value="1"/>
</dbReference>
<dbReference type="PROSITE" id="PS50056">
    <property type="entry name" value="TYR_PHOSPHATASE_2"/>
    <property type="match status" value="1"/>
</dbReference>
<comment type="caution">
    <text evidence="3">The sequence shown here is derived from an EMBL/GenBank/DDBJ whole genome shotgun (WGS) entry which is preliminary data.</text>
</comment>
<feature type="domain" description="Tyrosine specific protein phosphatases" evidence="2">
    <location>
        <begin position="68"/>
        <end position="130"/>
    </location>
</feature>
<gene>
    <name evidence="3" type="ORF">ACFOUW_34995</name>
</gene>
<keyword evidence="4" id="KW-1185">Reference proteome</keyword>
<dbReference type="Gene3D" id="3.90.190.10">
    <property type="entry name" value="Protein tyrosine phosphatase superfamily"/>
    <property type="match status" value="1"/>
</dbReference>
<protein>
    <submittedName>
        <fullName evidence="3">Protein phosphatase</fullName>
    </submittedName>
</protein>
<dbReference type="InterPro" id="IPR000387">
    <property type="entry name" value="Tyr_Pase_dom"/>
</dbReference>
<dbReference type="RefSeq" id="WP_307782317.1">
    <property type="nucleotide sequence ID" value="NZ_JAFBCM010000001.1"/>
</dbReference>
<organism evidence="3 4">
    <name type="scientific">Tenggerimyces flavus</name>
    <dbReference type="NCBI Taxonomy" id="1708749"/>
    <lineage>
        <taxon>Bacteria</taxon>
        <taxon>Bacillati</taxon>
        <taxon>Actinomycetota</taxon>
        <taxon>Actinomycetes</taxon>
        <taxon>Propionibacteriales</taxon>
        <taxon>Nocardioidaceae</taxon>
        <taxon>Tenggerimyces</taxon>
    </lineage>
</organism>